<protein>
    <submittedName>
        <fullName evidence="1">Uncharacterized protein</fullName>
    </submittedName>
</protein>
<evidence type="ECO:0000313" key="1">
    <source>
        <dbReference type="EMBL" id="CCF64900.1"/>
    </source>
</evidence>
<accession>H6R9B9</accession>
<name>H6R9B9_NOCCG</name>
<dbReference type="KEGG" id="ncy:NOCYR_4140"/>
<dbReference type="eggNOG" id="ENOG5031EXJ">
    <property type="taxonomic scope" value="Bacteria"/>
</dbReference>
<evidence type="ECO:0000313" key="2">
    <source>
        <dbReference type="Proteomes" id="UP000008190"/>
    </source>
</evidence>
<dbReference type="EMBL" id="FO082843">
    <property type="protein sequence ID" value="CCF64900.1"/>
    <property type="molecule type" value="Genomic_DNA"/>
</dbReference>
<organism evidence="1 2">
    <name type="scientific">Nocardia cyriacigeorgica (strain GUH-2)</name>
    <dbReference type="NCBI Taxonomy" id="1127134"/>
    <lineage>
        <taxon>Bacteria</taxon>
        <taxon>Bacillati</taxon>
        <taxon>Actinomycetota</taxon>
        <taxon>Actinomycetes</taxon>
        <taxon>Mycobacteriales</taxon>
        <taxon>Nocardiaceae</taxon>
        <taxon>Nocardia</taxon>
    </lineage>
</organism>
<dbReference type="OrthoDB" id="4561040at2"/>
<proteinExistence type="predicted"/>
<dbReference type="HOGENOM" id="CLU_156549_0_0_11"/>
<keyword evidence="2" id="KW-1185">Reference proteome</keyword>
<dbReference type="RefSeq" id="WP_014352352.1">
    <property type="nucleotide sequence ID" value="NC_016887.1"/>
</dbReference>
<sequence>MNHSIALGWIDHDISSAPDWDRAQIRRLALRLGYQLVWPCEHSVLRPADQVRNAQAELVILPAPDHLGPLELNAVMEIADVEIVLPRLSFARWTIGQANP</sequence>
<reference evidence="1 2" key="1">
    <citation type="journal article" date="2012" name="J. Bacteriol.">
        <title>Genome sequence of the human- and animal-pathogenic strain Nocardia cyriacigeorgica GUH-2.</title>
        <authorList>
            <person name="Zoropogui A."/>
            <person name="Pujic P."/>
            <person name="Normand P."/>
            <person name="Barbe V."/>
            <person name="Beaman B."/>
            <person name="Beaman L."/>
            <person name="Boiron P."/>
            <person name="Colinon C."/>
            <person name="Deredjian A."/>
            <person name="Graindorge A."/>
            <person name="Mangenot S."/>
            <person name="Nazaret S."/>
            <person name="Neto M."/>
            <person name="Petit S."/>
            <person name="Roche D."/>
            <person name="Vallenet D."/>
            <person name="Rodriguez-Nava V."/>
            <person name="Richard Y."/>
            <person name="Cournoyer B."/>
            <person name="Blaha D."/>
        </authorList>
    </citation>
    <scope>NUCLEOTIDE SEQUENCE [LARGE SCALE GENOMIC DNA]</scope>
    <source>
        <strain evidence="1 2">GUH-2</strain>
    </source>
</reference>
<dbReference type="AlphaFoldDB" id="H6R9B9"/>
<gene>
    <name evidence="1" type="ordered locus">NOCYR_4140</name>
</gene>
<dbReference type="Proteomes" id="UP000008190">
    <property type="component" value="Chromosome"/>
</dbReference>